<dbReference type="Proteomes" id="UP001432099">
    <property type="component" value="Chromosome"/>
</dbReference>
<organism evidence="11 12">
    <name type="scientific">Turicibacter faecis</name>
    <dbReference type="NCBI Taxonomy" id="2963365"/>
    <lineage>
        <taxon>Bacteria</taxon>
        <taxon>Bacillati</taxon>
        <taxon>Bacillota</taxon>
        <taxon>Erysipelotrichia</taxon>
        <taxon>Erysipelotrichales</taxon>
        <taxon>Turicibacteraceae</taxon>
        <taxon>Turicibacter</taxon>
    </lineage>
</organism>
<dbReference type="PANTHER" id="PTHR43823">
    <property type="entry name" value="SPORULATION PROTEIN YKVU"/>
    <property type="match status" value="1"/>
</dbReference>
<evidence type="ECO:0000256" key="1">
    <source>
        <dbReference type="ARBA" id="ARBA00004651"/>
    </source>
</evidence>
<reference evidence="11" key="1">
    <citation type="journal article" date="2024" name="Int. J. Syst. Evol. Microbiol.">
        <title>Turicibacter faecis sp. nov., isolated from faeces of heart failure mouse model.</title>
        <authorList>
            <person name="Imamura Y."/>
            <person name="Motooka D."/>
            <person name="Nakajima Y."/>
            <person name="Ito S."/>
            <person name="Kitakaze M."/>
            <person name="Iida T."/>
            <person name="Nakamura S."/>
        </authorList>
    </citation>
    <scope>NUCLEOTIDE SEQUENCE</scope>
    <source>
        <strain evidence="11">TC023</strain>
    </source>
</reference>
<dbReference type="EMBL" id="AP028127">
    <property type="protein sequence ID" value="BEH90670.1"/>
    <property type="molecule type" value="Genomic_DNA"/>
</dbReference>
<feature type="transmembrane region" description="Helical" evidence="10">
    <location>
        <begin position="138"/>
        <end position="160"/>
    </location>
</feature>
<feature type="transmembrane region" description="Helical" evidence="10">
    <location>
        <begin position="252"/>
        <end position="270"/>
    </location>
</feature>
<dbReference type="PIRSF" id="PIRSF006603">
    <property type="entry name" value="DinF"/>
    <property type="match status" value="1"/>
</dbReference>
<keyword evidence="12" id="KW-1185">Reference proteome</keyword>
<evidence type="ECO:0000256" key="10">
    <source>
        <dbReference type="SAM" id="Phobius"/>
    </source>
</evidence>
<dbReference type="NCBIfam" id="TIGR00797">
    <property type="entry name" value="matE"/>
    <property type="match status" value="1"/>
</dbReference>
<evidence type="ECO:0000256" key="4">
    <source>
        <dbReference type="ARBA" id="ARBA00022448"/>
    </source>
</evidence>
<evidence type="ECO:0000256" key="6">
    <source>
        <dbReference type="ARBA" id="ARBA00022692"/>
    </source>
</evidence>
<keyword evidence="8 10" id="KW-0472">Membrane</keyword>
<protein>
    <recommendedName>
        <fullName evidence="3">Multidrug export protein MepA</fullName>
    </recommendedName>
</protein>
<dbReference type="InterPro" id="IPR048279">
    <property type="entry name" value="MdtK-like"/>
</dbReference>
<dbReference type="CDD" id="cd13143">
    <property type="entry name" value="MATE_MepA_like"/>
    <property type="match status" value="1"/>
</dbReference>
<evidence type="ECO:0000256" key="5">
    <source>
        <dbReference type="ARBA" id="ARBA00022475"/>
    </source>
</evidence>
<keyword evidence="9" id="KW-0046">Antibiotic resistance</keyword>
<feature type="transmembrane region" description="Helical" evidence="10">
    <location>
        <begin position="96"/>
        <end position="118"/>
    </location>
</feature>
<gene>
    <name evidence="11" type="ORF">T23_07720</name>
</gene>
<dbReference type="InterPro" id="IPR051327">
    <property type="entry name" value="MATE_MepA_subfamily"/>
</dbReference>
<dbReference type="RefSeq" id="WP_161831983.1">
    <property type="nucleotide sequence ID" value="NZ_AP028127.1"/>
</dbReference>
<feature type="transmembrane region" description="Helical" evidence="10">
    <location>
        <begin position="167"/>
        <end position="189"/>
    </location>
</feature>
<comment type="similarity">
    <text evidence="2">Belongs to the multi antimicrobial extrusion (MATE) (TC 2.A.66.1) family. MepA subfamily.</text>
</comment>
<feature type="transmembrane region" description="Helical" evidence="10">
    <location>
        <begin position="426"/>
        <end position="448"/>
    </location>
</feature>
<evidence type="ECO:0000313" key="11">
    <source>
        <dbReference type="EMBL" id="BEH90670.1"/>
    </source>
</evidence>
<feature type="transmembrane region" description="Helical" evidence="10">
    <location>
        <begin position="290"/>
        <end position="310"/>
    </location>
</feature>
<keyword evidence="5" id="KW-1003">Cell membrane</keyword>
<dbReference type="InterPro" id="IPR045070">
    <property type="entry name" value="MATE_MepA-like"/>
</dbReference>
<evidence type="ECO:0000313" key="12">
    <source>
        <dbReference type="Proteomes" id="UP001432099"/>
    </source>
</evidence>
<comment type="subcellular location">
    <subcellularLocation>
        <location evidence="1">Cell membrane</location>
        <topology evidence="1">Multi-pass membrane protein</topology>
    </subcellularLocation>
</comment>
<name>A0ABN6ZFE6_9FIRM</name>
<sequence>MDQTGQSNPLGEAPLFKLICKFAIPSMISLLASAIYNITDQMFIGHQVGVLGNAATNVAFPVVTLATAISQLVGVGTAAHFNICQGAGQESDAKRFIGNGLGFMCCAGVVMMGALFLFKLTILNLCGVTDEVFNYANLYLSVTLFGIPFFIFFTAGSFLIRADGSPRYAMGCSMTGALLNVVLDALFMLVFKWGIFGAALATVLSQGVSGTLCLWYFNRFRAFKIKWQDLRLQPTYVWEIAKLGFPNCLTHFLMMVVNVLMNHTLVFYGAQSLYGSAIPLAVSGVVAKLYTILSACSIGLAQGCQPIWGFNKGAKNYRRVKETFKKAMMMGLMFSFTAFLLFQLFPRQIVGIFGGGGELYFQFATKYMRIYLMLICVVGVQPLIVNFFTSTKKMKQSMILSLARQGLFHIPLILLFPMWLGIDGVLYVGPIADFLTFMLSIILIMRYFKELNESEF</sequence>
<accession>A0ABN6ZFE6</accession>
<evidence type="ECO:0000256" key="8">
    <source>
        <dbReference type="ARBA" id="ARBA00023136"/>
    </source>
</evidence>
<evidence type="ECO:0000256" key="7">
    <source>
        <dbReference type="ARBA" id="ARBA00022989"/>
    </source>
</evidence>
<proteinExistence type="inferred from homology"/>
<dbReference type="InterPro" id="IPR002528">
    <property type="entry name" value="MATE_fam"/>
</dbReference>
<keyword evidence="6 10" id="KW-0812">Transmembrane</keyword>
<dbReference type="Pfam" id="PF01554">
    <property type="entry name" value="MatE"/>
    <property type="match status" value="2"/>
</dbReference>
<keyword evidence="7 10" id="KW-1133">Transmembrane helix</keyword>
<feature type="transmembrane region" description="Helical" evidence="10">
    <location>
        <begin position="370"/>
        <end position="389"/>
    </location>
</feature>
<feature type="transmembrane region" description="Helical" evidence="10">
    <location>
        <begin position="18"/>
        <end position="38"/>
    </location>
</feature>
<evidence type="ECO:0000256" key="9">
    <source>
        <dbReference type="ARBA" id="ARBA00023251"/>
    </source>
</evidence>
<feature type="transmembrane region" description="Helical" evidence="10">
    <location>
        <begin position="401"/>
        <end position="420"/>
    </location>
</feature>
<evidence type="ECO:0000256" key="2">
    <source>
        <dbReference type="ARBA" id="ARBA00008417"/>
    </source>
</evidence>
<dbReference type="PANTHER" id="PTHR43823:SF3">
    <property type="entry name" value="MULTIDRUG EXPORT PROTEIN MEPA"/>
    <property type="match status" value="1"/>
</dbReference>
<feature type="transmembrane region" description="Helical" evidence="10">
    <location>
        <begin position="331"/>
        <end position="350"/>
    </location>
</feature>
<evidence type="ECO:0000256" key="3">
    <source>
        <dbReference type="ARBA" id="ARBA00022106"/>
    </source>
</evidence>
<keyword evidence="4" id="KW-0813">Transport</keyword>
<feature type="transmembrane region" description="Helical" evidence="10">
    <location>
        <begin position="195"/>
        <end position="217"/>
    </location>
</feature>
<feature type="transmembrane region" description="Helical" evidence="10">
    <location>
        <begin position="58"/>
        <end position="84"/>
    </location>
</feature>